<name>A0A2P2PSV2_RHIMU</name>
<dbReference type="EMBL" id="GGEC01077340">
    <property type="protein sequence ID" value="MBX57824.1"/>
    <property type="molecule type" value="Transcribed_RNA"/>
</dbReference>
<proteinExistence type="predicted"/>
<dbReference type="AlphaFoldDB" id="A0A2P2PSV2"/>
<organism evidence="1">
    <name type="scientific">Rhizophora mucronata</name>
    <name type="common">Asiatic mangrove</name>
    <dbReference type="NCBI Taxonomy" id="61149"/>
    <lineage>
        <taxon>Eukaryota</taxon>
        <taxon>Viridiplantae</taxon>
        <taxon>Streptophyta</taxon>
        <taxon>Embryophyta</taxon>
        <taxon>Tracheophyta</taxon>
        <taxon>Spermatophyta</taxon>
        <taxon>Magnoliopsida</taxon>
        <taxon>eudicotyledons</taxon>
        <taxon>Gunneridae</taxon>
        <taxon>Pentapetalae</taxon>
        <taxon>rosids</taxon>
        <taxon>fabids</taxon>
        <taxon>Malpighiales</taxon>
        <taxon>Rhizophoraceae</taxon>
        <taxon>Rhizophora</taxon>
    </lineage>
</organism>
<protein>
    <submittedName>
        <fullName evidence="1">Uncharacterized protein</fullName>
    </submittedName>
</protein>
<accession>A0A2P2PSV2</accession>
<sequence>MQTNKHATCKLTIWIIFTHSKGQILTFNVLKKQCFS</sequence>
<evidence type="ECO:0000313" key="1">
    <source>
        <dbReference type="EMBL" id="MBX57824.1"/>
    </source>
</evidence>
<reference evidence="1" key="1">
    <citation type="submission" date="2018-02" db="EMBL/GenBank/DDBJ databases">
        <title>Rhizophora mucronata_Transcriptome.</title>
        <authorList>
            <person name="Meera S.P."/>
            <person name="Sreeshan A."/>
            <person name="Augustine A."/>
        </authorList>
    </citation>
    <scope>NUCLEOTIDE SEQUENCE</scope>
    <source>
        <tissue evidence="1">Leaf</tissue>
    </source>
</reference>